<organism evidence="2 3">
    <name type="scientific">Heminiphilus faecis</name>
    <dbReference type="NCBI Taxonomy" id="2601703"/>
    <lineage>
        <taxon>Bacteria</taxon>
        <taxon>Pseudomonadati</taxon>
        <taxon>Bacteroidota</taxon>
        <taxon>Bacteroidia</taxon>
        <taxon>Bacteroidales</taxon>
        <taxon>Muribaculaceae</taxon>
        <taxon>Heminiphilus</taxon>
    </lineage>
</organism>
<comment type="caution">
    <text evidence="2">The sequence shown here is derived from an EMBL/GenBank/DDBJ whole genome shotgun (WGS) entry which is preliminary data.</text>
</comment>
<dbReference type="RefSeq" id="WP_147438700.1">
    <property type="nucleotide sequence ID" value="NZ_JBCLPP010000004.1"/>
</dbReference>
<proteinExistence type="predicted"/>
<dbReference type="EMBL" id="JBCLPP010000004">
    <property type="protein sequence ID" value="MEY8244431.1"/>
    <property type="molecule type" value="Genomic_DNA"/>
</dbReference>
<keyword evidence="3" id="KW-1185">Reference proteome</keyword>
<evidence type="ECO:0000313" key="2">
    <source>
        <dbReference type="EMBL" id="MEY8244431.1"/>
    </source>
</evidence>
<keyword evidence="1" id="KW-0472">Membrane</keyword>
<gene>
    <name evidence="2" type="ORF">AAK873_02210</name>
</gene>
<sequence length="69" mass="7894">MGAPWMWLLFSIAFGAISGPIYSYADNRRLRHRRLSPTALRRKILLSSIIYATAGFIGICICAIIFKWF</sequence>
<dbReference type="Proteomes" id="UP001565200">
    <property type="component" value="Unassembled WGS sequence"/>
</dbReference>
<feature type="transmembrane region" description="Helical" evidence="1">
    <location>
        <begin position="6"/>
        <end position="24"/>
    </location>
</feature>
<name>A0ABV4CUQ8_9BACT</name>
<evidence type="ECO:0000256" key="1">
    <source>
        <dbReference type="SAM" id="Phobius"/>
    </source>
</evidence>
<keyword evidence="1" id="KW-1133">Transmembrane helix</keyword>
<accession>A0ABV4CUQ8</accession>
<feature type="transmembrane region" description="Helical" evidence="1">
    <location>
        <begin position="44"/>
        <end position="66"/>
    </location>
</feature>
<evidence type="ECO:0000313" key="3">
    <source>
        <dbReference type="Proteomes" id="UP001565200"/>
    </source>
</evidence>
<protein>
    <submittedName>
        <fullName evidence="2">Uncharacterized protein</fullName>
    </submittedName>
</protein>
<keyword evidence="1" id="KW-0812">Transmembrane</keyword>
<reference evidence="2 3" key="1">
    <citation type="submission" date="2024-03" db="EMBL/GenBank/DDBJ databases">
        <title>Mouse gut bacterial collection (mGBC) of GemPharmatech.</title>
        <authorList>
            <person name="He Y."/>
            <person name="Dong L."/>
            <person name="Wu D."/>
            <person name="Gao X."/>
            <person name="Lin Z."/>
        </authorList>
    </citation>
    <scope>NUCLEOTIDE SEQUENCE [LARGE SCALE GENOMIC DNA]</scope>
    <source>
        <strain evidence="2 3">54-13</strain>
    </source>
</reference>